<dbReference type="Proteomes" id="UP000217648">
    <property type="component" value="Unassembled WGS sequence"/>
</dbReference>
<sequence length="87" mass="9626">MHLAAWSCSRVKFICHERGGVSGGLLSVLPDCRPVCGEPVRSGAGKRCYGKSYVLISLYLQYQNQVHRLARSPEGIQGVYSRSPHNH</sequence>
<dbReference type="EMBL" id="NXHG01000055">
    <property type="protein sequence ID" value="PCM58239.1"/>
    <property type="molecule type" value="Genomic_DNA"/>
</dbReference>
<name>A0A2A5MBE3_9ENTR</name>
<evidence type="ECO:0000313" key="2">
    <source>
        <dbReference type="Proteomes" id="UP000217648"/>
    </source>
</evidence>
<gene>
    <name evidence="1" type="ORF">CP911_28655</name>
</gene>
<accession>A0A2A5MBE3</accession>
<organism evidence="1 2">
    <name type="scientific">Klebsiella quasipneumoniae</name>
    <dbReference type="NCBI Taxonomy" id="1463165"/>
    <lineage>
        <taxon>Bacteria</taxon>
        <taxon>Pseudomonadati</taxon>
        <taxon>Pseudomonadota</taxon>
        <taxon>Gammaproteobacteria</taxon>
        <taxon>Enterobacterales</taxon>
        <taxon>Enterobacteriaceae</taxon>
        <taxon>Klebsiella/Raoultella group</taxon>
        <taxon>Klebsiella</taxon>
        <taxon>Klebsiella pneumoniae complex</taxon>
    </lineage>
</organism>
<dbReference type="AlphaFoldDB" id="A0A2A5MBE3"/>
<comment type="caution">
    <text evidence="1">The sequence shown here is derived from an EMBL/GenBank/DDBJ whole genome shotgun (WGS) entry which is preliminary data.</text>
</comment>
<protein>
    <submittedName>
        <fullName evidence="1">Uncharacterized protein</fullName>
    </submittedName>
</protein>
<proteinExistence type="predicted"/>
<evidence type="ECO:0000313" key="1">
    <source>
        <dbReference type="EMBL" id="PCM58239.1"/>
    </source>
</evidence>
<reference evidence="1 2" key="1">
    <citation type="submission" date="2017-09" db="EMBL/GenBank/DDBJ databases">
        <title>Mdr eskape-Ghana.</title>
        <authorList>
            <person name="Agyepong N."/>
            <person name="Janice J."/>
            <person name="Samuelsen O."/>
            <person name="Owusu-Ofori A."/>
            <person name="Sundsfjord A."/>
            <person name="Essack S."/>
            <person name="Pedersen T."/>
        </authorList>
    </citation>
    <scope>NUCLEOTIDE SEQUENCE [LARGE SCALE GENOMIC DNA]</scope>
    <source>
        <strain evidence="1 2">46</strain>
    </source>
</reference>